<comment type="caution">
    <text evidence="2">The sequence shown here is derived from an EMBL/GenBank/DDBJ whole genome shotgun (WGS) entry which is preliminary data.</text>
</comment>
<protein>
    <submittedName>
        <fullName evidence="2">Uncharacterized protein</fullName>
    </submittedName>
</protein>
<gene>
    <name evidence="2" type="ORF">McpAg1_10090</name>
</gene>
<name>A0AAE4SAL3_9EURY</name>
<evidence type="ECO:0000313" key="2">
    <source>
        <dbReference type="EMBL" id="MDV0441798.1"/>
    </source>
</evidence>
<sequence length="162" mass="16963">MIPEPAYIAASAVITLILFVGLDLFWKLPAHAGVSGTETIEREIEADGGDRCGGWMIGNIVTSPDASAGTLVAACGYWIWGVPGGLLAAVLIFIGARICADKGYAAVSGTLLATAVFWALDTFAGFPPETFIAGIVIAILIVQGVSPKRVSRILGKLWRRCS</sequence>
<keyword evidence="1" id="KW-0472">Membrane</keyword>
<dbReference type="AlphaFoldDB" id="A0AAE4SAL3"/>
<evidence type="ECO:0000256" key="1">
    <source>
        <dbReference type="SAM" id="Phobius"/>
    </source>
</evidence>
<keyword evidence="3" id="KW-1185">Reference proteome</keyword>
<feature type="transmembrane region" description="Helical" evidence="1">
    <location>
        <begin position="7"/>
        <end position="26"/>
    </location>
</feature>
<reference evidence="2" key="1">
    <citation type="submission" date="2023-06" db="EMBL/GenBank/DDBJ databases">
        <title>Genome sequence of Methancorpusculaceae sp. Ag1.</title>
        <authorList>
            <person name="Protasov E."/>
            <person name="Platt K."/>
            <person name="Poehlein A."/>
            <person name="Daniel R."/>
            <person name="Brune A."/>
        </authorList>
    </citation>
    <scope>NUCLEOTIDE SEQUENCE</scope>
    <source>
        <strain evidence="2">Ag1</strain>
    </source>
</reference>
<dbReference type="EMBL" id="JAWDKA010000005">
    <property type="protein sequence ID" value="MDV0441798.1"/>
    <property type="molecule type" value="Genomic_DNA"/>
</dbReference>
<dbReference type="RefSeq" id="WP_338094204.1">
    <property type="nucleotide sequence ID" value="NZ_JAWDKA010000005.1"/>
</dbReference>
<proteinExistence type="predicted"/>
<evidence type="ECO:0000313" key="3">
    <source>
        <dbReference type="Proteomes" id="UP001273136"/>
    </source>
</evidence>
<accession>A0AAE4SAL3</accession>
<feature type="transmembrane region" description="Helical" evidence="1">
    <location>
        <begin position="77"/>
        <end position="96"/>
    </location>
</feature>
<feature type="transmembrane region" description="Helical" evidence="1">
    <location>
        <begin position="126"/>
        <end position="146"/>
    </location>
</feature>
<dbReference type="Pfam" id="PF26645">
    <property type="entry name" value="EhaB"/>
    <property type="match status" value="1"/>
</dbReference>
<feature type="transmembrane region" description="Helical" evidence="1">
    <location>
        <begin position="103"/>
        <end position="120"/>
    </location>
</feature>
<keyword evidence="1" id="KW-0812">Transmembrane</keyword>
<keyword evidence="1" id="KW-1133">Transmembrane helix</keyword>
<dbReference type="Proteomes" id="UP001273136">
    <property type="component" value="Unassembled WGS sequence"/>
</dbReference>
<organism evidence="2 3">
    <name type="scientific">Methanorbis furvi</name>
    <dbReference type="NCBI Taxonomy" id="3028299"/>
    <lineage>
        <taxon>Archaea</taxon>
        <taxon>Methanobacteriati</taxon>
        <taxon>Methanobacteriota</taxon>
        <taxon>Stenosarchaea group</taxon>
        <taxon>Methanomicrobia</taxon>
        <taxon>Methanomicrobiales</taxon>
        <taxon>Methanocorpusculaceae</taxon>
        <taxon>Methanorbis</taxon>
    </lineage>
</organism>
<dbReference type="InterPro" id="IPR011314">
    <property type="entry name" value="Prd_NiFe_hyd_3_EhaB"/>
</dbReference>